<dbReference type="AlphaFoldDB" id="A0A8F1MC72"/>
<name>A0A8F1MC72_9BACT</name>
<dbReference type="Gene3D" id="2.130.10.30">
    <property type="entry name" value="Regulator of chromosome condensation 1/beta-lactamase-inhibitor protein II"/>
    <property type="match status" value="1"/>
</dbReference>
<accession>A0A8F1MC72</accession>
<reference evidence="1" key="1">
    <citation type="submission" date="2021-06" db="EMBL/GenBank/DDBJ databases">
        <title>An adapted protocol for Saccharibacteria cultivation: two new species join this phylum of Candidate Phyla Radiations.</title>
        <authorList>
            <person name="Ibrahim A."/>
            <person name="Maatouk M."/>
            <person name="Zgheib R."/>
            <person name="Haddad G."/>
            <person name="Bou Khalil J."/>
            <person name="Raoult D."/>
            <person name="Bittar F."/>
        </authorList>
    </citation>
    <scope>NUCLEOTIDE SEQUENCE</scope>
    <source>
        <strain evidence="1">IHU1</strain>
    </source>
</reference>
<dbReference type="PROSITE" id="PS50012">
    <property type="entry name" value="RCC1_3"/>
    <property type="match status" value="1"/>
</dbReference>
<gene>
    <name evidence="1" type="ORF">KOY48_04560</name>
</gene>
<organism evidence="1 2">
    <name type="scientific">Candidatus Minimicrobia naudis</name>
    <dbReference type="NCBI Taxonomy" id="2841263"/>
    <lineage>
        <taxon>Bacteria</taxon>
        <taxon>Candidatus Saccharimonadota</taxon>
        <taxon>Candidatus Saccharimonadota incertae sedis</taxon>
        <taxon>Candidatus Minimicrobia</taxon>
    </lineage>
</organism>
<dbReference type="Proteomes" id="UP000679129">
    <property type="component" value="Chromosome"/>
</dbReference>
<evidence type="ECO:0000313" key="1">
    <source>
        <dbReference type="EMBL" id="QWQ32117.1"/>
    </source>
</evidence>
<sequence>MIRQKNGYSLVLIVLMSTFILAVLAGAMRVVTQSYIYSQEEYYYKLAQEAGEAGAAYANACLDANGAEQSWSSAPGGIGPLHPETNCKGAVTFPGNRYVFENSKLRTTFEVGDLEASTKSAALSAATAQISSTGRVEITNGSGVVLKTYIAVVKKSVTWPADIDAARIVSGTNRTCAILSNNVWCWGRNHMGQLGDGTTSDSNIPVKVRSVGDMRNGKIIDVFAAQHHSCVLTEFGCDKEDILLGW</sequence>
<dbReference type="SUPFAM" id="SSF50985">
    <property type="entry name" value="RCC1/BLIP-II"/>
    <property type="match status" value="1"/>
</dbReference>
<dbReference type="EMBL" id="CP076460">
    <property type="protein sequence ID" value="QWQ32117.1"/>
    <property type="molecule type" value="Genomic_DNA"/>
</dbReference>
<dbReference type="Pfam" id="PF00415">
    <property type="entry name" value="RCC1"/>
    <property type="match status" value="1"/>
</dbReference>
<proteinExistence type="predicted"/>
<protein>
    <submittedName>
        <fullName evidence="1">Uncharacterized protein</fullName>
    </submittedName>
</protein>
<dbReference type="InterPro" id="IPR009091">
    <property type="entry name" value="RCC1/BLIP-II"/>
</dbReference>
<dbReference type="KEGG" id="mnd:KOY48_04560"/>
<evidence type="ECO:0000313" key="2">
    <source>
        <dbReference type="Proteomes" id="UP000679129"/>
    </source>
</evidence>
<dbReference type="InterPro" id="IPR000408">
    <property type="entry name" value="Reg_chr_condens"/>
</dbReference>
<keyword evidence="2" id="KW-1185">Reference proteome</keyword>